<dbReference type="GO" id="GO:0005829">
    <property type="term" value="C:cytosol"/>
    <property type="evidence" value="ECO:0007669"/>
    <property type="project" value="TreeGrafter"/>
</dbReference>
<dbReference type="InterPro" id="IPR000238">
    <property type="entry name" value="RbfA"/>
</dbReference>
<gene>
    <name evidence="2" type="primary">rbfA</name>
    <name evidence="4" type="ORF">TH68_07695</name>
</gene>
<comment type="function">
    <text evidence="2">One of several proteins that assist in the late maturation steps of the functional core of the 30S ribosomal subunit. Associates with free 30S ribosomal subunits (but not with 30S subunits that are part of 70S ribosomes or polysomes). Required for efficient processing of 16S rRNA. May interact with the 5'-terminal helix region of 16S rRNA.</text>
</comment>
<comment type="similarity">
    <text evidence="2">Belongs to the RbfA family.</text>
</comment>
<evidence type="ECO:0000256" key="2">
    <source>
        <dbReference type="HAMAP-Rule" id="MF_00003"/>
    </source>
</evidence>
<dbReference type="AlphaFoldDB" id="A0A6N3XA94"/>
<dbReference type="SUPFAM" id="SSF89919">
    <property type="entry name" value="Ribosome-binding factor A, RbfA"/>
    <property type="match status" value="1"/>
</dbReference>
<comment type="caution">
    <text evidence="4">The sequence shown here is derived from an EMBL/GenBank/DDBJ whole genome shotgun (WGS) entry which is preliminary data.</text>
</comment>
<dbReference type="Pfam" id="PF02033">
    <property type="entry name" value="RBFA"/>
    <property type="match status" value="1"/>
</dbReference>
<dbReference type="PANTHER" id="PTHR33515:SF1">
    <property type="entry name" value="RIBOSOME-BINDING FACTOR A, CHLOROPLASTIC-RELATED"/>
    <property type="match status" value="1"/>
</dbReference>
<reference evidence="4 5" key="1">
    <citation type="submission" date="2015-01" db="EMBL/GenBank/DDBJ databases">
        <title>Lifestyle Evolution in Cyanobacterial Symbionts of Sponges.</title>
        <authorList>
            <person name="Burgsdorf I."/>
            <person name="Slaby B.M."/>
            <person name="Handley K.M."/>
            <person name="Haber M."/>
            <person name="Blom J."/>
            <person name="Marshall C.W."/>
            <person name="Gilbert J.A."/>
            <person name="Hentschel U."/>
            <person name="Steindler L."/>
        </authorList>
    </citation>
    <scope>NUCLEOTIDE SEQUENCE [LARGE SCALE GENOMIC DNA]</scope>
    <source>
        <strain evidence="4">142</strain>
    </source>
</reference>
<dbReference type="GO" id="GO:0043024">
    <property type="term" value="F:ribosomal small subunit binding"/>
    <property type="evidence" value="ECO:0007669"/>
    <property type="project" value="TreeGrafter"/>
</dbReference>
<evidence type="ECO:0000313" key="5">
    <source>
        <dbReference type="Proteomes" id="UP000035054"/>
    </source>
</evidence>
<proteinExistence type="inferred from homology"/>
<dbReference type="EMBL" id="JXUO01000253">
    <property type="protein sequence ID" value="KKZ12275.1"/>
    <property type="molecule type" value="Genomic_DNA"/>
</dbReference>
<dbReference type="HAMAP" id="MF_00003">
    <property type="entry name" value="RbfA"/>
    <property type="match status" value="1"/>
</dbReference>
<organism evidence="4 5">
    <name type="scientific">Candidatus Synechococcus spongiarum 142</name>
    <dbReference type="NCBI Taxonomy" id="1608213"/>
    <lineage>
        <taxon>Bacteria</taxon>
        <taxon>Bacillati</taxon>
        <taxon>Cyanobacteriota</taxon>
        <taxon>Cyanophyceae</taxon>
        <taxon>Synechococcales</taxon>
        <taxon>Synechococcaceae</taxon>
        <taxon>Synechococcus</taxon>
    </lineage>
</organism>
<dbReference type="InterPro" id="IPR015946">
    <property type="entry name" value="KH_dom-like_a/b"/>
</dbReference>
<dbReference type="PANTHER" id="PTHR33515">
    <property type="entry name" value="RIBOSOME-BINDING FACTOR A, CHLOROPLASTIC-RELATED"/>
    <property type="match status" value="1"/>
</dbReference>
<dbReference type="PROSITE" id="PS01319">
    <property type="entry name" value="RBFA"/>
    <property type="match status" value="1"/>
</dbReference>
<dbReference type="InterPro" id="IPR020053">
    <property type="entry name" value="Ribosome-bd_factorA_CS"/>
</dbReference>
<evidence type="ECO:0000256" key="1">
    <source>
        <dbReference type="ARBA" id="ARBA00022517"/>
    </source>
</evidence>
<dbReference type="Proteomes" id="UP000035054">
    <property type="component" value="Unassembled WGS sequence"/>
</dbReference>
<comment type="subcellular location">
    <subcellularLocation>
        <location evidence="2">Cytoplasm</location>
    </subcellularLocation>
</comment>
<protein>
    <recommendedName>
        <fullName evidence="2">Ribosome-binding factor A</fullName>
    </recommendedName>
</protein>
<comment type="subunit">
    <text evidence="2">Monomer. Binds 30S ribosomal subunits, but not 50S ribosomal subunits or 70S ribosomes.</text>
</comment>
<feature type="region of interest" description="Disordered" evidence="3">
    <location>
        <begin position="115"/>
        <end position="137"/>
    </location>
</feature>
<dbReference type="Gene3D" id="3.30.300.20">
    <property type="match status" value="1"/>
</dbReference>
<dbReference type="InterPro" id="IPR023799">
    <property type="entry name" value="RbfA_dom_sf"/>
</dbReference>
<accession>A0A6N3XA94</accession>
<name>A0A6N3XA94_9SYNE</name>
<sequence>MAQGRRVTRVAALIKRELGQMLGGQLRDERLTRSIISITAVDVSGDLQNCKVFVSLYGEEAGQEEALNGLKAASGFLRSQLSRRLELRRCPKLWFYQDKSMEDATTVFSLLETLQQEKPSEKPPEKSSGEEPGSVPG</sequence>
<dbReference type="GO" id="GO:0030490">
    <property type="term" value="P:maturation of SSU-rRNA"/>
    <property type="evidence" value="ECO:0007669"/>
    <property type="project" value="UniProtKB-UniRule"/>
</dbReference>
<feature type="compositionally biased region" description="Basic and acidic residues" evidence="3">
    <location>
        <begin position="118"/>
        <end position="129"/>
    </location>
</feature>
<keyword evidence="2" id="KW-0963">Cytoplasm</keyword>
<evidence type="ECO:0000256" key="3">
    <source>
        <dbReference type="SAM" id="MobiDB-lite"/>
    </source>
</evidence>
<keyword evidence="1 2" id="KW-0690">Ribosome biogenesis</keyword>
<dbReference type="NCBIfam" id="TIGR00082">
    <property type="entry name" value="rbfA"/>
    <property type="match status" value="1"/>
</dbReference>
<evidence type="ECO:0000313" key="4">
    <source>
        <dbReference type="EMBL" id="KKZ12275.1"/>
    </source>
</evidence>